<dbReference type="RefSeq" id="WP_058469851.1">
    <property type="nucleotide sequence ID" value="NZ_CAAAIC010000005.1"/>
</dbReference>
<dbReference type="PANTHER" id="PTHR43464:SF19">
    <property type="entry name" value="UBIQUINONE BIOSYNTHESIS O-METHYLTRANSFERASE, MITOCHONDRIAL"/>
    <property type="match status" value="1"/>
</dbReference>
<evidence type="ECO:0000313" key="4">
    <source>
        <dbReference type="EMBL" id="KTD19050.1"/>
    </source>
</evidence>
<evidence type="ECO:0000256" key="1">
    <source>
        <dbReference type="ARBA" id="ARBA00022603"/>
    </source>
</evidence>
<dbReference type="Pfam" id="PF08003">
    <property type="entry name" value="Methyltransf_9"/>
    <property type="match status" value="1"/>
</dbReference>
<accession>A0A0W0VG37</accession>
<keyword evidence="3" id="KW-0949">S-adenosyl-L-methionine</keyword>
<name>A0A0W0VG37_9GAMM</name>
<comment type="caution">
    <text evidence="4">The sequence shown here is derived from an EMBL/GenBank/DDBJ whole genome shotgun (WGS) entry which is preliminary data.</text>
</comment>
<evidence type="ECO:0000256" key="3">
    <source>
        <dbReference type="ARBA" id="ARBA00022691"/>
    </source>
</evidence>
<dbReference type="InterPro" id="IPR027554">
    <property type="entry name" value="Meth_Rta_06860"/>
</dbReference>
<reference evidence="4 5" key="1">
    <citation type="submission" date="2015-11" db="EMBL/GenBank/DDBJ databases">
        <title>Genomic analysis of 38 Legionella species identifies large and diverse effector repertoires.</title>
        <authorList>
            <person name="Burstein D."/>
            <person name="Amaro F."/>
            <person name="Zusman T."/>
            <person name="Lifshitz Z."/>
            <person name="Cohen O."/>
            <person name="Gilbert J.A."/>
            <person name="Pupko T."/>
            <person name="Shuman H.A."/>
            <person name="Segal G."/>
        </authorList>
    </citation>
    <scope>NUCLEOTIDE SEQUENCE [LARGE SCALE GENOMIC DNA]</scope>
    <source>
        <strain evidence="4 5">BL-540</strain>
    </source>
</reference>
<keyword evidence="4" id="KW-0830">Ubiquinone</keyword>
<dbReference type="PATRIC" id="fig|456.5.peg.290"/>
<dbReference type="GO" id="GO:0061542">
    <property type="term" value="F:3-demethylubiquinol 3-O-methyltransferase activity"/>
    <property type="evidence" value="ECO:0007669"/>
    <property type="project" value="UniProtKB-EC"/>
</dbReference>
<dbReference type="SUPFAM" id="SSF53335">
    <property type="entry name" value="S-adenosyl-L-methionine-dependent methyltransferases"/>
    <property type="match status" value="1"/>
</dbReference>
<dbReference type="GO" id="GO:0032259">
    <property type="term" value="P:methylation"/>
    <property type="evidence" value="ECO:0007669"/>
    <property type="project" value="UniProtKB-KW"/>
</dbReference>
<evidence type="ECO:0000313" key="5">
    <source>
        <dbReference type="Proteomes" id="UP000055035"/>
    </source>
</evidence>
<proteinExistence type="predicted"/>
<dbReference type="EMBL" id="LNYJ01000003">
    <property type="protein sequence ID" value="KTD19050.1"/>
    <property type="molecule type" value="Genomic_DNA"/>
</dbReference>
<dbReference type="OrthoDB" id="264333at2"/>
<dbReference type="EC" id="2.1.1.64" evidence="4"/>
<keyword evidence="5" id="KW-1185">Reference proteome</keyword>
<organism evidence="4 5">
    <name type="scientific">Legionella jordanis</name>
    <dbReference type="NCBI Taxonomy" id="456"/>
    <lineage>
        <taxon>Bacteria</taxon>
        <taxon>Pseudomonadati</taxon>
        <taxon>Pseudomonadota</taxon>
        <taxon>Gammaproteobacteria</taxon>
        <taxon>Legionellales</taxon>
        <taxon>Legionellaceae</taxon>
        <taxon>Legionella</taxon>
    </lineage>
</organism>
<keyword evidence="2 4" id="KW-0808">Transferase</keyword>
<dbReference type="InterPro" id="IPR029063">
    <property type="entry name" value="SAM-dependent_MTases_sf"/>
</dbReference>
<sequence length="264" mass="30524">MIVEQEIKKLEPWFHNIHLPDGNQTAPDHFLGDFPSFKWQKIQHSIPQDLTGWRVLDIGCNAGFYSVELAKRGADVVAIDLDPHYLRQAHWVASQFGLEDKITFKCMQVYDLAHTDDEFDLVWFMGVFYHLRYPLLALDIITQKVKNIMVFQTLSVPGTEEMQIPDDIGLEEREILKNPAFPFMAFIEKRLVGDPTNWWVPNHQCVLSMLANCGFDVAGMPEKETYIAVKKKDFKPDFATWNLSEYLSAIGKEWKDTIDSKVKN</sequence>
<dbReference type="CDD" id="cd02440">
    <property type="entry name" value="AdoMet_MTases"/>
    <property type="match status" value="1"/>
</dbReference>
<gene>
    <name evidence="4" type="primary">ubiG_1</name>
    <name evidence="4" type="ORF">Ljor_0273</name>
</gene>
<keyword evidence="1 4" id="KW-0489">Methyltransferase</keyword>
<evidence type="ECO:0000256" key="2">
    <source>
        <dbReference type="ARBA" id="ARBA00022679"/>
    </source>
</evidence>
<dbReference type="AlphaFoldDB" id="A0A0W0VG37"/>
<dbReference type="STRING" id="456.Ljor_0273"/>
<dbReference type="Proteomes" id="UP000055035">
    <property type="component" value="Unassembled WGS sequence"/>
</dbReference>
<dbReference type="Gene3D" id="3.40.50.150">
    <property type="entry name" value="Vaccinia Virus protein VP39"/>
    <property type="match status" value="1"/>
</dbReference>
<protein>
    <submittedName>
        <fullName evidence="4">3-demethylubiquinone-9 3-methyltransferase</fullName>
        <ecNumber evidence="4">2.1.1.64</ecNumber>
    </submittedName>
</protein>
<dbReference type="PANTHER" id="PTHR43464">
    <property type="entry name" value="METHYLTRANSFERASE"/>
    <property type="match status" value="1"/>
</dbReference>
<dbReference type="InterPro" id="IPR027555">
    <property type="entry name" value="Mo5U34_MeTrfas-like"/>
</dbReference>
<dbReference type="NCBIfam" id="TIGR04290">
    <property type="entry name" value="meth_Rta_06860"/>
    <property type="match status" value="1"/>
</dbReference>